<feature type="binding site" evidence="16">
    <location>
        <position position="34"/>
    </location>
    <ligand>
        <name>Mg(2+)</name>
        <dbReference type="ChEBI" id="CHEBI:18420"/>
        <label>2</label>
    </ligand>
</feature>
<dbReference type="InterPro" id="IPR027417">
    <property type="entry name" value="P-loop_NTPase"/>
</dbReference>
<dbReference type="Gene3D" id="3.40.50.300">
    <property type="entry name" value="P-loop containing nucleotide triphosphate hydrolases"/>
    <property type="match status" value="1"/>
</dbReference>
<evidence type="ECO:0000256" key="16">
    <source>
        <dbReference type="PIRSR" id="PIRSR603373-2"/>
    </source>
</evidence>
<evidence type="ECO:0000256" key="5">
    <source>
        <dbReference type="ARBA" id="ARBA00022496"/>
    </source>
</evidence>
<feature type="transmembrane region" description="Helical" evidence="17">
    <location>
        <begin position="578"/>
        <end position="600"/>
    </location>
</feature>
<evidence type="ECO:0000256" key="13">
    <source>
        <dbReference type="ARBA" id="ARBA00023136"/>
    </source>
</evidence>
<dbReference type="InterPro" id="IPR006073">
    <property type="entry name" value="GTP-bd"/>
</dbReference>
<protein>
    <recommendedName>
        <fullName evidence="14 17">Ferrous iron transport protein B</fullName>
    </recommendedName>
</protein>
<dbReference type="PANTHER" id="PTHR43185:SF1">
    <property type="entry name" value="FE(2+) TRANSPORTER FEOB"/>
    <property type="match status" value="1"/>
</dbReference>
<keyword evidence="13 17" id="KW-0472">Membrane</keyword>
<reference evidence="20" key="1">
    <citation type="submission" date="2016-11" db="EMBL/GenBank/DDBJ databases">
        <authorList>
            <person name="Varghese N."/>
            <person name="Submissions S."/>
        </authorList>
    </citation>
    <scope>NUCLEOTIDE SEQUENCE [LARGE SCALE GENOMIC DNA]</scope>
    <source>
        <strain evidence="20">C3</strain>
    </source>
</reference>
<dbReference type="GO" id="GO:0005525">
    <property type="term" value="F:GTP binding"/>
    <property type="evidence" value="ECO:0007669"/>
    <property type="project" value="UniProtKB-KW"/>
</dbReference>
<comment type="function">
    <text evidence="1 17">Probable transporter of a GTP-driven Fe(2+) uptake system.</text>
</comment>
<dbReference type="InterPro" id="IPR011642">
    <property type="entry name" value="Gate_dom"/>
</dbReference>
<name>A0A1K1PIK7_SELRU</name>
<dbReference type="Pfam" id="PF07670">
    <property type="entry name" value="Gate"/>
    <property type="match status" value="2"/>
</dbReference>
<dbReference type="NCBIfam" id="TIGR00437">
    <property type="entry name" value="feoB"/>
    <property type="match status" value="1"/>
</dbReference>
<keyword evidence="5 17" id="KW-0410">Iron transport</keyword>
<dbReference type="SUPFAM" id="SSF52540">
    <property type="entry name" value="P-loop containing nucleoside triphosphate hydrolases"/>
    <property type="match status" value="1"/>
</dbReference>
<dbReference type="PRINTS" id="PR00326">
    <property type="entry name" value="GTP1OBG"/>
</dbReference>
<feature type="transmembrane region" description="Helical" evidence="17">
    <location>
        <begin position="473"/>
        <end position="494"/>
    </location>
</feature>
<evidence type="ECO:0000256" key="4">
    <source>
        <dbReference type="ARBA" id="ARBA00022475"/>
    </source>
</evidence>
<evidence type="ECO:0000256" key="1">
    <source>
        <dbReference type="ARBA" id="ARBA00003926"/>
    </source>
</evidence>
<evidence type="ECO:0000256" key="14">
    <source>
        <dbReference type="NCBIfam" id="TIGR00437"/>
    </source>
</evidence>
<evidence type="ECO:0000256" key="8">
    <source>
        <dbReference type="ARBA" id="ARBA00022741"/>
    </source>
</evidence>
<feature type="transmembrane region" description="Helical" evidence="17">
    <location>
        <begin position="416"/>
        <end position="435"/>
    </location>
</feature>
<dbReference type="GO" id="GO:0015093">
    <property type="term" value="F:ferrous iron transmembrane transporter activity"/>
    <property type="evidence" value="ECO:0007669"/>
    <property type="project" value="UniProtKB-UniRule"/>
</dbReference>
<evidence type="ECO:0000256" key="15">
    <source>
        <dbReference type="PIRSR" id="PIRSR603373-1"/>
    </source>
</evidence>
<feature type="binding site" evidence="16">
    <location>
        <position position="30"/>
    </location>
    <ligand>
        <name>Mg(2+)</name>
        <dbReference type="ChEBI" id="CHEBI:18420"/>
        <label>2</label>
    </ligand>
</feature>
<dbReference type="InterPro" id="IPR050860">
    <property type="entry name" value="FeoB_GTPase"/>
</dbReference>
<feature type="transmembrane region" description="Helical" evidence="17">
    <location>
        <begin position="612"/>
        <end position="634"/>
    </location>
</feature>
<keyword evidence="11" id="KW-0406">Ion transport</keyword>
<feature type="transmembrane region" description="Helical" evidence="17">
    <location>
        <begin position="238"/>
        <end position="257"/>
    </location>
</feature>
<feature type="binding site" evidence="16">
    <location>
        <position position="33"/>
    </location>
    <ligand>
        <name>Mg(2+)</name>
        <dbReference type="ChEBI" id="CHEBI:18420"/>
        <label>2</label>
    </ligand>
</feature>
<evidence type="ECO:0000256" key="7">
    <source>
        <dbReference type="ARBA" id="ARBA00022692"/>
    </source>
</evidence>
<feature type="binding site" evidence="15">
    <location>
        <begin position="44"/>
        <end position="48"/>
    </location>
    <ligand>
        <name>GTP</name>
        <dbReference type="ChEBI" id="CHEBI:37565"/>
        <label>1</label>
    </ligand>
</feature>
<dbReference type="Pfam" id="PF07664">
    <property type="entry name" value="FeoB_C"/>
    <property type="match status" value="1"/>
</dbReference>
<evidence type="ECO:0000256" key="11">
    <source>
        <dbReference type="ARBA" id="ARBA00023065"/>
    </source>
</evidence>
<feature type="transmembrane region" description="Helical" evidence="17">
    <location>
        <begin position="350"/>
        <end position="371"/>
    </location>
</feature>
<comment type="similarity">
    <text evidence="17">Belongs to the TRAFAC class TrmE-Era-EngA-EngB-Septin-like GTPase superfamily. FeoB GTPase (TC 9.A.8) family.</text>
</comment>
<dbReference type="FunFam" id="3.40.50.300:FF:000426">
    <property type="entry name" value="Ferrous iron transport protein B"/>
    <property type="match status" value="1"/>
</dbReference>
<feature type="transmembrane region" description="Helical" evidence="17">
    <location>
        <begin position="383"/>
        <end position="409"/>
    </location>
</feature>
<proteinExistence type="inferred from homology"/>
<evidence type="ECO:0000256" key="2">
    <source>
        <dbReference type="ARBA" id="ARBA00004429"/>
    </source>
</evidence>
<dbReference type="PANTHER" id="PTHR43185">
    <property type="entry name" value="FERROUS IRON TRANSPORT PROTEIN B"/>
    <property type="match status" value="1"/>
</dbReference>
<keyword evidence="12 15" id="KW-0342">GTP-binding</keyword>
<gene>
    <name evidence="19" type="ORF">SAMN02910323_2021</name>
</gene>
<comment type="subcellular location">
    <subcellularLocation>
        <location evidence="2">Cell inner membrane</location>
        <topology evidence="2">Multi-pass membrane protein</topology>
    </subcellularLocation>
    <subcellularLocation>
        <location evidence="17">Cell membrane</location>
        <topology evidence="17">Multi-pass membrane protein</topology>
    </subcellularLocation>
</comment>
<dbReference type="GO" id="GO:0005886">
    <property type="term" value="C:plasma membrane"/>
    <property type="evidence" value="ECO:0007669"/>
    <property type="project" value="UniProtKB-SubCell"/>
</dbReference>
<keyword evidence="4" id="KW-1003">Cell membrane</keyword>
<evidence type="ECO:0000256" key="12">
    <source>
        <dbReference type="ARBA" id="ARBA00023134"/>
    </source>
</evidence>
<keyword evidence="10 17" id="KW-0408">Iron</keyword>
<evidence type="ECO:0000256" key="17">
    <source>
        <dbReference type="RuleBase" id="RU362098"/>
    </source>
</evidence>
<dbReference type="EMBL" id="FPJA01000008">
    <property type="protein sequence ID" value="SFW47436.1"/>
    <property type="molecule type" value="Genomic_DNA"/>
</dbReference>
<keyword evidence="16" id="KW-0460">Magnesium</keyword>
<feature type="transmembrane region" description="Helical" evidence="17">
    <location>
        <begin position="305"/>
        <end position="329"/>
    </location>
</feature>
<keyword evidence="7 17" id="KW-0812">Transmembrane</keyword>
<dbReference type="CDD" id="cd01879">
    <property type="entry name" value="FeoB"/>
    <property type="match status" value="1"/>
</dbReference>
<evidence type="ECO:0000256" key="9">
    <source>
        <dbReference type="ARBA" id="ARBA00022989"/>
    </source>
</evidence>
<feature type="binding site" evidence="15">
    <location>
        <begin position="65"/>
        <end position="68"/>
    </location>
    <ligand>
        <name>GTP</name>
        <dbReference type="ChEBI" id="CHEBI:37565"/>
        <label>1</label>
    </ligand>
</feature>
<feature type="domain" description="FeoB-type G" evidence="18">
    <location>
        <begin position="12"/>
        <end position="174"/>
    </location>
</feature>
<dbReference type="InterPro" id="IPR011640">
    <property type="entry name" value="Fe2_transport_prot_B_C"/>
</dbReference>
<accession>A0A1K1PIK7</accession>
<evidence type="ECO:0000256" key="3">
    <source>
        <dbReference type="ARBA" id="ARBA00022448"/>
    </source>
</evidence>
<evidence type="ECO:0000256" key="10">
    <source>
        <dbReference type="ARBA" id="ARBA00023004"/>
    </source>
</evidence>
<evidence type="ECO:0000259" key="18">
    <source>
        <dbReference type="PROSITE" id="PS51711"/>
    </source>
</evidence>
<feature type="binding site" evidence="15">
    <location>
        <begin position="125"/>
        <end position="128"/>
    </location>
    <ligand>
        <name>GTP</name>
        <dbReference type="ChEBI" id="CHEBI:37565"/>
        <label>1</label>
    </ligand>
</feature>
<dbReference type="Proteomes" id="UP000182958">
    <property type="component" value="Unassembled WGS sequence"/>
</dbReference>
<evidence type="ECO:0000256" key="6">
    <source>
        <dbReference type="ARBA" id="ARBA00022519"/>
    </source>
</evidence>
<evidence type="ECO:0000313" key="20">
    <source>
        <dbReference type="Proteomes" id="UP000182958"/>
    </source>
</evidence>
<keyword evidence="8 15" id="KW-0547">Nucleotide-binding</keyword>
<dbReference type="InterPro" id="IPR030389">
    <property type="entry name" value="G_FEOB_dom"/>
</dbReference>
<dbReference type="PROSITE" id="PS51711">
    <property type="entry name" value="G_FEOB"/>
    <property type="match status" value="1"/>
</dbReference>
<keyword evidence="6" id="KW-0997">Cell inner membrane</keyword>
<dbReference type="Pfam" id="PF02421">
    <property type="entry name" value="FeoB_N"/>
    <property type="match status" value="1"/>
</dbReference>
<keyword evidence="9 17" id="KW-1133">Transmembrane helix</keyword>
<keyword evidence="16" id="KW-0479">Metal-binding</keyword>
<dbReference type="AlphaFoldDB" id="A0A1K1PIK7"/>
<sequence>MDRGDVVNTMSTLAVALTGNPNVGKSTIFNELTGARQKIGNWPGVTVDKKVGYTRHNDRAISIVDLPGTYSINARSPEEKIVIDYLLNNKLDLVVDVVDSSNLERNLFLTVQLLEQGIPVLIDLNMKDDAERRGIKVDCRKMEDAFGMPVVESIGRSSKSTKKLLDVFTGTVMDNYEPSDRVKAHIAKVEEIKASSKSDDQKNEEIIEARYALIDTVMADAVTVNSVGSDMSEKMDKFLANGILALPIFLGIMYAVFNITFEWIGQPIADALDAAINEDFLDFAKESLEAAGVADWMVSLVCDGVIAGVGAVLTFVPLIFVLFFCLSFLDGTGYMARIAFIMDPIMRRCGLTGKGVMPLMMGFGCGVPAVMGARALDSEKDRMVSIMVTPFLTCGAKLPIMALFAAMFFPDNAANIVFSMYIIGVVMAIVAAKLLGSTVFKDGGSTFLLELPPYRMPDMKTVLLETWDKGKGYLVKAGTIIFAASVLLWVLSNYNFDGPCEIDESILATLGSWMSTLFVFHGFDTWEAGAALISGIMAKETVVATIGILYGAADVSTEAEDAIETADTLLKTGMASSFTALSAFAFMIFSQLYTPCVTALGTIKKEAGGWKWMGFSAVYMFVIAWVVSLLVYQIGRLLGF</sequence>
<organism evidence="19 20">
    <name type="scientific">Selenomonas ruminantium</name>
    <dbReference type="NCBI Taxonomy" id="971"/>
    <lineage>
        <taxon>Bacteria</taxon>
        <taxon>Bacillati</taxon>
        <taxon>Bacillota</taxon>
        <taxon>Negativicutes</taxon>
        <taxon>Selenomonadales</taxon>
        <taxon>Selenomonadaceae</taxon>
        <taxon>Selenomonas</taxon>
    </lineage>
</organism>
<feature type="binding site" evidence="15">
    <location>
        <begin position="19"/>
        <end position="26"/>
    </location>
    <ligand>
        <name>GTP</name>
        <dbReference type="ChEBI" id="CHEBI:37565"/>
        <label>1</label>
    </ligand>
</feature>
<keyword evidence="20" id="KW-1185">Reference proteome</keyword>
<dbReference type="InterPro" id="IPR003373">
    <property type="entry name" value="Fe2_transport_prot-B"/>
</dbReference>
<dbReference type="GO" id="GO:0046872">
    <property type="term" value="F:metal ion binding"/>
    <property type="evidence" value="ECO:0007669"/>
    <property type="project" value="UniProtKB-KW"/>
</dbReference>
<keyword evidence="3 17" id="KW-0813">Transport</keyword>
<evidence type="ECO:0000313" key="19">
    <source>
        <dbReference type="EMBL" id="SFW47436.1"/>
    </source>
</evidence>